<evidence type="ECO:0000313" key="2">
    <source>
        <dbReference type="Proteomes" id="UP000499080"/>
    </source>
</evidence>
<dbReference type="EMBL" id="BGPR01091139">
    <property type="protein sequence ID" value="GBM22109.1"/>
    <property type="molecule type" value="Genomic_DNA"/>
</dbReference>
<dbReference type="AlphaFoldDB" id="A0A4Y2E1C0"/>
<reference evidence="1 2" key="1">
    <citation type="journal article" date="2019" name="Sci. Rep.">
        <title>Orb-weaving spider Araneus ventricosus genome elucidates the spidroin gene catalogue.</title>
        <authorList>
            <person name="Kono N."/>
            <person name="Nakamura H."/>
            <person name="Ohtoshi R."/>
            <person name="Moran D.A.P."/>
            <person name="Shinohara A."/>
            <person name="Yoshida Y."/>
            <person name="Fujiwara M."/>
            <person name="Mori M."/>
            <person name="Tomita M."/>
            <person name="Arakawa K."/>
        </authorList>
    </citation>
    <scope>NUCLEOTIDE SEQUENCE [LARGE SCALE GENOMIC DNA]</scope>
</reference>
<sequence length="88" mass="9595">MTHCLTPLSGVKSSEVGSLGIRCRTILASGPAGPMFETRFHQRFYVYVGLWHAKSDAMCQTLSRWCGAEVWKGVLAQVSSSSSDRGSK</sequence>
<protein>
    <submittedName>
        <fullName evidence="1">Uncharacterized protein</fullName>
    </submittedName>
</protein>
<gene>
    <name evidence="1" type="ORF">AVEN_33720_1</name>
</gene>
<name>A0A4Y2E1C0_ARAVE</name>
<organism evidence="1 2">
    <name type="scientific">Araneus ventricosus</name>
    <name type="common">Orbweaver spider</name>
    <name type="synonym">Epeira ventricosa</name>
    <dbReference type="NCBI Taxonomy" id="182803"/>
    <lineage>
        <taxon>Eukaryota</taxon>
        <taxon>Metazoa</taxon>
        <taxon>Ecdysozoa</taxon>
        <taxon>Arthropoda</taxon>
        <taxon>Chelicerata</taxon>
        <taxon>Arachnida</taxon>
        <taxon>Araneae</taxon>
        <taxon>Araneomorphae</taxon>
        <taxon>Entelegynae</taxon>
        <taxon>Araneoidea</taxon>
        <taxon>Araneidae</taxon>
        <taxon>Araneus</taxon>
    </lineage>
</organism>
<keyword evidence="2" id="KW-1185">Reference proteome</keyword>
<dbReference type="Proteomes" id="UP000499080">
    <property type="component" value="Unassembled WGS sequence"/>
</dbReference>
<comment type="caution">
    <text evidence="1">The sequence shown here is derived from an EMBL/GenBank/DDBJ whole genome shotgun (WGS) entry which is preliminary data.</text>
</comment>
<proteinExistence type="predicted"/>
<evidence type="ECO:0000313" key="1">
    <source>
        <dbReference type="EMBL" id="GBM22109.1"/>
    </source>
</evidence>
<accession>A0A4Y2E1C0</accession>